<name>C0EZH7_9FIRM</name>
<gene>
    <name evidence="1" type="ORF">EUBHAL_02838</name>
</gene>
<protein>
    <submittedName>
        <fullName evidence="1">Uncharacterized protein</fullName>
    </submittedName>
</protein>
<reference evidence="1 2" key="2">
    <citation type="submission" date="2009-02" db="EMBL/GenBank/DDBJ databases">
        <title>Draft genome sequence of Eubacterium hallii (DSM 3353).</title>
        <authorList>
            <person name="Sudarsanam P."/>
            <person name="Ley R."/>
            <person name="Guruge J."/>
            <person name="Turnbaugh P.J."/>
            <person name="Mahowald M."/>
            <person name="Liep D."/>
            <person name="Gordon J."/>
        </authorList>
    </citation>
    <scope>NUCLEOTIDE SEQUENCE [LARGE SCALE GENOMIC DNA]</scope>
    <source>
        <strain evidence="1 2">DSM 3353</strain>
    </source>
</reference>
<accession>C0EZH7</accession>
<dbReference type="Proteomes" id="UP000003174">
    <property type="component" value="Unassembled WGS sequence"/>
</dbReference>
<organism evidence="1 2">
    <name type="scientific">Anaerobutyricum hallii DSM 3353</name>
    <dbReference type="NCBI Taxonomy" id="411469"/>
    <lineage>
        <taxon>Bacteria</taxon>
        <taxon>Bacillati</taxon>
        <taxon>Bacillota</taxon>
        <taxon>Clostridia</taxon>
        <taxon>Lachnospirales</taxon>
        <taxon>Lachnospiraceae</taxon>
        <taxon>Anaerobutyricum</taxon>
    </lineage>
</organism>
<proteinExistence type="predicted"/>
<evidence type="ECO:0000313" key="2">
    <source>
        <dbReference type="Proteomes" id="UP000003174"/>
    </source>
</evidence>
<dbReference type="EMBL" id="ACEP01000131">
    <property type="protein sequence ID" value="EEG35334.1"/>
    <property type="molecule type" value="Genomic_DNA"/>
</dbReference>
<evidence type="ECO:0000313" key="1">
    <source>
        <dbReference type="EMBL" id="EEG35334.1"/>
    </source>
</evidence>
<reference evidence="1 2" key="1">
    <citation type="submission" date="2009-01" db="EMBL/GenBank/DDBJ databases">
        <authorList>
            <person name="Fulton L."/>
            <person name="Clifton S."/>
            <person name="Fulton B."/>
            <person name="Xu J."/>
            <person name="Minx P."/>
            <person name="Pepin K.H."/>
            <person name="Johnson M."/>
            <person name="Bhonagiri V."/>
            <person name="Nash W.E."/>
            <person name="Mardis E.R."/>
            <person name="Wilson R.K."/>
        </authorList>
    </citation>
    <scope>NUCLEOTIDE SEQUENCE [LARGE SCALE GENOMIC DNA]</scope>
    <source>
        <strain evidence="1 2">DSM 3353</strain>
    </source>
</reference>
<sequence>MLTYYIIKLEKINLFVINNCIQIKKGAKRQLTKILKISQVVFRAFFLALIDKIFVLLEHFSNTL</sequence>
<comment type="caution">
    <text evidence="1">The sequence shown here is derived from an EMBL/GenBank/DDBJ whole genome shotgun (WGS) entry which is preliminary data.</text>
</comment>
<dbReference type="AlphaFoldDB" id="C0EZH7"/>